<reference evidence="1 2" key="1">
    <citation type="submission" date="2023-02" db="EMBL/GenBank/DDBJ databases">
        <title>LHISI_Scaffold_Assembly.</title>
        <authorList>
            <person name="Stuart O.P."/>
            <person name="Cleave R."/>
            <person name="Magrath M.J.L."/>
            <person name="Mikheyev A.S."/>
        </authorList>
    </citation>
    <scope>NUCLEOTIDE SEQUENCE [LARGE SCALE GENOMIC DNA]</scope>
    <source>
        <strain evidence="1">Daus_M_001</strain>
        <tissue evidence="1">Leg muscle</tissue>
    </source>
</reference>
<accession>A0ABQ9HW10</accession>
<keyword evidence="2" id="KW-1185">Reference proteome</keyword>
<name>A0ABQ9HW10_9NEOP</name>
<comment type="caution">
    <text evidence="1">The sequence shown here is derived from an EMBL/GenBank/DDBJ whole genome shotgun (WGS) entry which is preliminary data.</text>
</comment>
<dbReference type="Proteomes" id="UP001159363">
    <property type="component" value="Chromosome 3"/>
</dbReference>
<organism evidence="1 2">
    <name type="scientific">Dryococelus australis</name>
    <dbReference type="NCBI Taxonomy" id="614101"/>
    <lineage>
        <taxon>Eukaryota</taxon>
        <taxon>Metazoa</taxon>
        <taxon>Ecdysozoa</taxon>
        <taxon>Arthropoda</taxon>
        <taxon>Hexapoda</taxon>
        <taxon>Insecta</taxon>
        <taxon>Pterygota</taxon>
        <taxon>Neoptera</taxon>
        <taxon>Polyneoptera</taxon>
        <taxon>Phasmatodea</taxon>
        <taxon>Verophasmatodea</taxon>
        <taxon>Anareolatae</taxon>
        <taxon>Phasmatidae</taxon>
        <taxon>Eurycanthinae</taxon>
        <taxon>Dryococelus</taxon>
    </lineage>
</organism>
<gene>
    <name evidence="1" type="ORF">PR048_008058</name>
</gene>
<evidence type="ECO:0000313" key="1">
    <source>
        <dbReference type="EMBL" id="KAJ8888567.1"/>
    </source>
</evidence>
<evidence type="ECO:0000313" key="2">
    <source>
        <dbReference type="Proteomes" id="UP001159363"/>
    </source>
</evidence>
<protein>
    <submittedName>
        <fullName evidence="1">Uncharacterized protein</fullName>
    </submittedName>
</protein>
<dbReference type="EMBL" id="JARBHB010000003">
    <property type="protein sequence ID" value="KAJ8888567.1"/>
    <property type="molecule type" value="Genomic_DNA"/>
</dbReference>
<proteinExistence type="predicted"/>
<sequence>MNDVVFRIFREGSRAKLKAVHIDRLALCEATYSPDSSRTRQQNGVAYQQHVGTTFAQTTSGNLTYQPAAQPIANLPQHAVTNHDRRPVSRAWRGQSANGCAHIKGTATPFRLCIICSVLVHDVSRRINNFHGCADKDRLLSLLHTVTSAVCSLAVAPHGIRKVFPCKSDIGSEESSVILILADLSWRSRLVYRRSGAREVLGSNPSRVATVAERLAPSPFTKANRVQSPAGSPYFRKWESCRTMPLVRGFSRGSPASPPASLPPMRTGFNPRPGHSGIFTPGNRAGRCRWSPGFLGDLPLPLLIDFSAVPFSPQSPSSVIKTSMGRCDVVVKLPASHLGEPCSIPGGVTHGFSACGNHAGGRWVFSGVFRCSICDAPHRVFLYGYTELRWPISFQEFEEVGDVYLSAAANGTTGYAGLFIRQVESILPPNDNANIAHPYTCCTANIGMVSVVTTQGWELSYAFDCFVGDGRNTTMNSLIACCERFPVGWSTRLQANEISSFHWRTALRHVADQ</sequence>